<comment type="caution">
    <text evidence="2">The sequence shown here is derived from an EMBL/GenBank/DDBJ whole genome shotgun (WGS) entry which is preliminary data.</text>
</comment>
<dbReference type="CDD" id="cd00303">
    <property type="entry name" value="retropepsin_like"/>
    <property type="match status" value="1"/>
</dbReference>
<organism evidence="2 3">
    <name type="scientific">Dreissena polymorpha</name>
    <name type="common">Zebra mussel</name>
    <name type="synonym">Mytilus polymorpha</name>
    <dbReference type="NCBI Taxonomy" id="45954"/>
    <lineage>
        <taxon>Eukaryota</taxon>
        <taxon>Metazoa</taxon>
        <taxon>Spiralia</taxon>
        <taxon>Lophotrochozoa</taxon>
        <taxon>Mollusca</taxon>
        <taxon>Bivalvia</taxon>
        <taxon>Autobranchia</taxon>
        <taxon>Heteroconchia</taxon>
        <taxon>Euheterodonta</taxon>
        <taxon>Imparidentia</taxon>
        <taxon>Neoheterodontei</taxon>
        <taxon>Myida</taxon>
        <taxon>Dreissenoidea</taxon>
        <taxon>Dreissenidae</taxon>
        <taxon>Dreissena</taxon>
    </lineage>
</organism>
<reference evidence="2" key="2">
    <citation type="submission" date="2020-11" db="EMBL/GenBank/DDBJ databases">
        <authorList>
            <person name="McCartney M.A."/>
            <person name="Auch B."/>
            <person name="Kono T."/>
            <person name="Mallez S."/>
            <person name="Becker A."/>
            <person name="Gohl D.M."/>
            <person name="Silverstein K.A.T."/>
            <person name="Koren S."/>
            <person name="Bechman K.B."/>
            <person name="Herman A."/>
            <person name="Abrahante J.E."/>
            <person name="Garbe J."/>
        </authorList>
    </citation>
    <scope>NUCLEOTIDE SEQUENCE</scope>
    <source>
        <strain evidence="2">Duluth1</strain>
        <tissue evidence="2">Whole animal</tissue>
    </source>
</reference>
<feature type="compositionally biased region" description="Polar residues" evidence="1">
    <location>
        <begin position="54"/>
        <end position="65"/>
    </location>
</feature>
<protein>
    <recommendedName>
        <fullName evidence="4">Peptidase A2 domain-containing protein</fullName>
    </recommendedName>
</protein>
<proteinExistence type="predicted"/>
<dbReference type="EMBL" id="JAIWYP010000008">
    <property type="protein sequence ID" value="KAH3787382.1"/>
    <property type="molecule type" value="Genomic_DNA"/>
</dbReference>
<dbReference type="InterPro" id="IPR021109">
    <property type="entry name" value="Peptidase_aspartic_dom_sf"/>
</dbReference>
<sequence>MISQQKQQQSIKSVDVPKRPVNYGPQVNQSAVTDLCGRVFDSPNMLEVPKQAEEGSSQNSSQYTPPVSVKTPVGGALGLPTRKEQMQKDPLSQQEVQSSLSQSDDEKDKEFTEQGTSSGGPSDSIKICRVQAGCSVVQITVGDLLLNAKLDSGAEITILSSRMYDKLKKAPKKVQDVVMQMANAEIALKGFITAPLKMQLGSRCFKERIYVAPIVDDMLLGHDILHHLGVL</sequence>
<name>A0A9D4F0R9_DREPO</name>
<evidence type="ECO:0000256" key="1">
    <source>
        <dbReference type="SAM" id="MobiDB-lite"/>
    </source>
</evidence>
<evidence type="ECO:0008006" key="4">
    <source>
        <dbReference type="Google" id="ProtNLM"/>
    </source>
</evidence>
<dbReference type="Proteomes" id="UP000828390">
    <property type="component" value="Unassembled WGS sequence"/>
</dbReference>
<evidence type="ECO:0000313" key="3">
    <source>
        <dbReference type="Proteomes" id="UP000828390"/>
    </source>
</evidence>
<keyword evidence="3" id="KW-1185">Reference proteome</keyword>
<dbReference type="AlphaFoldDB" id="A0A9D4F0R9"/>
<gene>
    <name evidence="2" type="ORF">DPMN_165506</name>
</gene>
<dbReference type="SUPFAM" id="SSF50630">
    <property type="entry name" value="Acid proteases"/>
    <property type="match status" value="1"/>
</dbReference>
<reference evidence="2" key="1">
    <citation type="journal article" date="2019" name="bioRxiv">
        <title>The Genome of the Zebra Mussel, Dreissena polymorpha: A Resource for Invasive Species Research.</title>
        <authorList>
            <person name="McCartney M.A."/>
            <person name="Auch B."/>
            <person name="Kono T."/>
            <person name="Mallez S."/>
            <person name="Zhang Y."/>
            <person name="Obille A."/>
            <person name="Becker A."/>
            <person name="Abrahante J.E."/>
            <person name="Garbe J."/>
            <person name="Badalamenti J.P."/>
            <person name="Herman A."/>
            <person name="Mangelson H."/>
            <person name="Liachko I."/>
            <person name="Sullivan S."/>
            <person name="Sone E.D."/>
            <person name="Koren S."/>
            <person name="Silverstein K.A.T."/>
            <person name="Beckman K.B."/>
            <person name="Gohl D.M."/>
        </authorList>
    </citation>
    <scope>NUCLEOTIDE SEQUENCE</scope>
    <source>
        <strain evidence="2">Duluth1</strain>
        <tissue evidence="2">Whole animal</tissue>
    </source>
</reference>
<feature type="compositionally biased region" description="Low complexity" evidence="1">
    <location>
        <begin position="1"/>
        <end position="13"/>
    </location>
</feature>
<feature type="region of interest" description="Disordered" evidence="1">
    <location>
        <begin position="46"/>
        <end position="122"/>
    </location>
</feature>
<evidence type="ECO:0000313" key="2">
    <source>
        <dbReference type="EMBL" id="KAH3787382.1"/>
    </source>
</evidence>
<dbReference type="Pfam" id="PF13975">
    <property type="entry name" value="gag-asp_proteas"/>
    <property type="match status" value="1"/>
</dbReference>
<feature type="compositionally biased region" description="Low complexity" evidence="1">
    <location>
        <begin position="91"/>
        <end position="102"/>
    </location>
</feature>
<dbReference type="Gene3D" id="2.40.70.10">
    <property type="entry name" value="Acid Proteases"/>
    <property type="match status" value="1"/>
</dbReference>
<accession>A0A9D4F0R9</accession>
<feature type="region of interest" description="Disordered" evidence="1">
    <location>
        <begin position="1"/>
        <end position="30"/>
    </location>
</feature>